<reference evidence="2 3" key="1">
    <citation type="journal article" date="2017" name="Front. Microbiol.">
        <title>New Insights into the Diversity of the Genus Faecalibacterium.</title>
        <authorList>
            <person name="Benevides L."/>
            <person name="Burman S."/>
            <person name="Martin R."/>
            <person name="Robert V."/>
            <person name="Thomas M."/>
            <person name="Miquel S."/>
            <person name="Chain F."/>
            <person name="Sokol H."/>
            <person name="Bermudez-Humaran L.G."/>
            <person name="Morrison M."/>
            <person name="Langella P."/>
            <person name="Azevedo V.A."/>
            <person name="Chatel J.M."/>
            <person name="Soares S."/>
        </authorList>
    </citation>
    <scope>NUCLEOTIDE SEQUENCE [LARGE SCALE GENOMIC DNA]</scope>
    <source>
        <strain evidence="2 3">CNCM I 4644</strain>
    </source>
</reference>
<proteinExistence type="predicted"/>
<evidence type="ECO:0000256" key="1">
    <source>
        <dbReference type="SAM" id="MobiDB-lite"/>
    </source>
</evidence>
<dbReference type="Proteomes" id="UP000220480">
    <property type="component" value="Unassembled WGS sequence"/>
</dbReference>
<gene>
    <name evidence="2" type="ORF">CGS59_06570</name>
</gene>
<name>A0A2A7AYF2_9FIRM</name>
<evidence type="ECO:0000313" key="3">
    <source>
        <dbReference type="Proteomes" id="UP000220480"/>
    </source>
</evidence>
<feature type="region of interest" description="Disordered" evidence="1">
    <location>
        <begin position="57"/>
        <end position="78"/>
    </location>
</feature>
<protein>
    <submittedName>
        <fullName evidence="2">Uncharacterized protein</fullName>
    </submittedName>
</protein>
<organism evidence="2 3">
    <name type="scientific">Faecalibacterium prausnitzii</name>
    <dbReference type="NCBI Taxonomy" id="853"/>
    <lineage>
        <taxon>Bacteria</taxon>
        <taxon>Bacillati</taxon>
        <taxon>Bacillota</taxon>
        <taxon>Clostridia</taxon>
        <taxon>Eubacteriales</taxon>
        <taxon>Oscillospiraceae</taxon>
        <taxon>Faecalibacterium</taxon>
    </lineage>
</organism>
<comment type="caution">
    <text evidence="2">The sequence shown here is derived from an EMBL/GenBank/DDBJ whole genome shotgun (WGS) entry which is preliminary data.</text>
</comment>
<sequence>MSAGFVRRIGAQAAGQTTHRNAKGVCTVPDYKAMYFELFRASVQAVQLLQDAQTRAEQQLLAADPPPLRLDETDKSDS</sequence>
<feature type="compositionally biased region" description="Basic and acidic residues" evidence="1">
    <location>
        <begin position="69"/>
        <end position="78"/>
    </location>
</feature>
<dbReference type="AlphaFoldDB" id="A0A2A7AYF2"/>
<accession>A0A2A7AYF2</accession>
<dbReference type="EMBL" id="NMTZ01000018">
    <property type="protein sequence ID" value="PDX84081.1"/>
    <property type="molecule type" value="Genomic_DNA"/>
</dbReference>
<evidence type="ECO:0000313" key="2">
    <source>
        <dbReference type="EMBL" id="PDX84081.1"/>
    </source>
</evidence>